<protein>
    <submittedName>
        <fullName evidence="1">Uncharacterized protein</fullName>
    </submittedName>
</protein>
<accession>A0ABU6IGR8</accession>
<reference evidence="1 2" key="1">
    <citation type="submission" date="2024-01" db="EMBL/GenBank/DDBJ databases">
        <title>novel species in genus Adlercreutzia.</title>
        <authorList>
            <person name="Liu X."/>
        </authorList>
    </citation>
    <scope>NUCLEOTIDE SEQUENCE [LARGE SCALE GENOMIC DNA]</scope>
    <source>
        <strain evidence="1 2">R7</strain>
    </source>
</reference>
<organism evidence="1 2">
    <name type="scientific">Adlercreutzia wanghongyangiae</name>
    <dbReference type="NCBI Taxonomy" id="3111451"/>
    <lineage>
        <taxon>Bacteria</taxon>
        <taxon>Bacillati</taxon>
        <taxon>Actinomycetota</taxon>
        <taxon>Coriobacteriia</taxon>
        <taxon>Eggerthellales</taxon>
        <taxon>Eggerthellaceae</taxon>
        <taxon>Adlercreutzia</taxon>
    </lineage>
</organism>
<dbReference type="EMBL" id="JAYMFF010000007">
    <property type="protein sequence ID" value="MEC4175637.1"/>
    <property type="molecule type" value="Genomic_DNA"/>
</dbReference>
<proteinExistence type="predicted"/>
<keyword evidence="2" id="KW-1185">Reference proteome</keyword>
<gene>
    <name evidence="1" type="ORF">VIN30_04175</name>
</gene>
<evidence type="ECO:0000313" key="2">
    <source>
        <dbReference type="Proteomes" id="UP001349994"/>
    </source>
</evidence>
<comment type="caution">
    <text evidence="1">The sequence shown here is derived from an EMBL/GenBank/DDBJ whole genome shotgun (WGS) entry which is preliminary data.</text>
</comment>
<evidence type="ECO:0000313" key="1">
    <source>
        <dbReference type="EMBL" id="MEC4175637.1"/>
    </source>
</evidence>
<dbReference type="Proteomes" id="UP001349994">
    <property type="component" value="Unassembled WGS sequence"/>
</dbReference>
<name>A0ABU6IGR8_9ACTN</name>
<dbReference type="RefSeq" id="WP_338209523.1">
    <property type="nucleotide sequence ID" value="NZ_JAYMFF010000007.1"/>
</dbReference>
<sequence length="68" mass="8008">MLVRFWEDSEKRLYTDEQLLRHIARYGSLDAALKHGDIRLASDSPQFSRGRSGQHRCLADYLKEEQRS</sequence>